<evidence type="ECO:0000313" key="1">
    <source>
        <dbReference type="EMBL" id="KAB7833778.1"/>
    </source>
</evidence>
<name>A0A5N5VYM4_STRMB</name>
<evidence type="ECO:0008006" key="3">
    <source>
        <dbReference type="Google" id="ProtNLM"/>
    </source>
</evidence>
<comment type="caution">
    <text evidence="1">The sequence shown here is derived from an EMBL/GenBank/DDBJ whole genome shotgun (WGS) entry which is preliminary data.</text>
</comment>
<dbReference type="OrthoDB" id="3273854at2"/>
<accession>A0A5N5VYM4</accession>
<dbReference type="InterPro" id="IPR016024">
    <property type="entry name" value="ARM-type_fold"/>
</dbReference>
<protein>
    <recommendedName>
        <fullName evidence="3">HEAT repeat domain-containing protein</fullName>
    </recommendedName>
</protein>
<keyword evidence="2" id="KW-1185">Reference proteome</keyword>
<proteinExistence type="predicted"/>
<dbReference type="SUPFAM" id="SSF48371">
    <property type="entry name" value="ARM repeat"/>
    <property type="match status" value="2"/>
</dbReference>
<dbReference type="AlphaFoldDB" id="A0A5N5VYM4"/>
<sequence>MVHTADALLAVLDPLPHHHRLRRLALSVPGLVERGTLTAVLDELDGRGDYERRLAALAALVGRQEHFLAARLADPDPVVAGYALRGARALPLPDAAIETAHEDASAATRDRIARFLWAGDRPRLTERLVTRLREQGDDAEAARLLPGCSPSFVAAALPGLAHAVTAPVRLARRHPGPFLDQAERDLAERPRGTGRTDWWQRHDGALAVTTATHPERVLTLLERHGPGTLPHCLRRSARALVAADAERFVRWLLAPERDHPRYEPHLPSGAFRALVRADPPSLPQLGRHWTRSTPHLTALVKAVPPSRRGAFLAEVTAADEPGRVPFGDLDLLPRERRWAEVRRSLAEPDVEQMFWLDLLGTRAHGPFDEARPHLLAALDRPDAGDRAAVWPLLVACAGRDGGRAGMAEVLELMTRRLRNERDPVRADALGALADLHPARFADEDTAFLDRILLDALGARDASAATRDALRRLAAGLLVEHGTDDGTRPALLQWALHAFERITGHMGDQDFGPLHRTLRRGQEHRLFEVLRPWLEAAHEKADHRLLFAFTAALGRRAHRMPALQRMLEDALGTGDDGAFTTAVRLWLEPPATRDERVARVLEREPSAAALPPVLDVLAARRTDLLDGLLGDRPPYGRFLPPGADRPLPGPRHGDRLLPRQQEAVVRVTRAVVTDASRPLPERAAALRTVAGLPAGHRLVADQLDAPDVLLAEAALAALPRGGRPRETLGTLLGHAGGDRARVAVYAVGRAARSVTPSELARRLEDMLLRQPDAKVTSRKEAVRLAARFLPAPRAAALLAATYRIPDQHPDVRAAVVASAARLPGAPDAWAVLDDAGRGAPQVRQALLAAVPWRLPAAHRARYARLVAGVCSTEDPEVREAALGSLADWAPYAPGAVAVLRETVTDFDVRVGWLEAARALASLAVSGLPHPVGGAAPGSLLHDTIGELLTAVRRAEYDACPDRDLPARQRLDRLLQGVPHRPDPGLVPVLEAVAAQLAGEPAFAEARAGLLRGLVDREHELPGLCARLSALADALRGRPGLACRTAGYLERQIAGATPPDPAVFLAAARHSAAADGVPGGLLAVALVAGQGRRLGWPEEWRVLLRELRRHEDGDVRAAAWEAVVHYE</sequence>
<evidence type="ECO:0000313" key="2">
    <source>
        <dbReference type="Proteomes" id="UP000327000"/>
    </source>
</evidence>
<dbReference type="EMBL" id="VOKX01000127">
    <property type="protein sequence ID" value="KAB7833778.1"/>
    <property type="molecule type" value="Genomic_DNA"/>
</dbReference>
<organism evidence="1 2">
    <name type="scientific">Streptomyces mobaraensis</name>
    <name type="common">Streptoverticillium mobaraense</name>
    <dbReference type="NCBI Taxonomy" id="35621"/>
    <lineage>
        <taxon>Bacteria</taxon>
        <taxon>Bacillati</taxon>
        <taxon>Actinomycetota</taxon>
        <taxon>Actinomycetes</taxon>
        <taxon>Kitasatosporales</taxon>
        <taxon>Streptomycetaceae</taxon>
        <taxon>Streptomyces</taxon>
    </lineage>
</organism>
<reference evidence="1 2" key="1">
    <citation type="journal article" date="2019" name="Microb. Cell Fact.">
        <title>Exploring novel herbicidin analogues by transcriptional regulator overexpression and MS/MS molecular networking.</title>
        <authorList>
            <person name="Shi Y."/>
            <person name="Gu R."/>
            <person name="Li Y."/>
            <person name="Wang X."/>
            <person name="Ren W."/>
            <person name="Li X."/>
            <person name="Wang L."/>
            <person name="Xie Y."/>
            <person name="Hong B."/>
        </authorList>
    </citation>
    <scope>NUCLEOTIDE SEQUENCE [LARGE SCALE GENOMIC DNA]</scope>
    <source>
        <strain evidence="1 2">US-43</strain>
    </source>
</reference>
<dbReference type="Proteomes" id="UP000327000">
    <property type="component" value="Unassembled WGS sequence"/>
</dbReference>
<dbReference type="RefSeq" id="WP_152265940.1">
    <property type="nucleotide sequence ID" value="NZ_VOKX01000127.1"/>
</dbReference>
<gene>
    <name evidence="1" type="ORF">FRZ00_32120</name>
</gene>